<feature type="compositionally biased region" description="Acidic residues" evidence="1">
    <location>
        <begin position="201"/>
        <end position="221"/>
    </location>
</feature>
<sequence length="321" mass="35852">MLKRCRGNALLWAGYGPVRVLTEWGISPDSWATGERQLQARSPALKAASHQQQRRNAIILTKLMRLQRHICYVAFTGDEVGLPQGPGIEKNLGPDSASYCDVMCKCDNDVCKHSVVICGCKMCMSSIVRIWTITDWVKVKKLRNAYHKVREANRCSGTAPTSCWFYKELDVILGGDRTSTAKASVDTLVACVPVKSKPSQEEEILDKDVEGEGDPEAEDDSEVRDACSQELFFALEEATQLQLSEFGEAQTGEEDPEFQKNICNEAKTNLSNPNCKAVCPNLEDTVPVFMKEIILMPYRVVHRMAQRLNMPSQDNCIPSEQ</sequence>
<dbReference type="EMBL" id="KB493071">
    <property type="protein sequence ID" value="EMP41378.1"/>
    <property type="molecule type" value="Genomic_DNA"/>
</dbReference>
<dbReference type="Proteomes" id="UP000031443">
    <property type="component" value="Unassembled WGS sequence"/>
</dbReference>
<evidence type="ECO:0000256" key="1">
    <source>
        <dbReference type="SAM" id="MobiDB-lite"/>
    </source>
</evidence>
<gene>
    <name evidence="2" type="ORF">UY3_01389</name>
</gene>
<name>M7C9R7_CHEMY</name>
<evidence type="ECO:0000313" key="3">
    <source>
        <dbReference type="Proteomes" id="UP000031443"/>
    </source>
</evidence>
<reference evidence="3" key="1">
    <citation type="journal article" date="2013" name="Nat. Genet.">
        <title>The draft genomes of soft-shell turtle and green sea turtle yield insights into the development and evolution of the turtle-specific body plan.</title>
        <authorList>
            <person name="Wang Z."/>
            <person name="Pascual-Anaya J."/>
            <person name="Zadissa A."/>
            <person name="Li W."/>
            <person name="Niimura Y."/>
            <person name="Huang Z."/>
            <person name="Li C."/>
            <person name="White S."/>
            <person name="Xiong Z."/>
            <person name="Fang D."/>
            <person name="Wang B."/>
            <person name="Ming Y."/>
            <person name="Chen Y."/>
            <person name="Zheng Y."/>
            <person name="Kuraku S."/>
            <person name="Pignatelli M."/>
            <person name="Herrero J."/>
            <person name="Beal K."/>
            <person name="Nozawa M."/>
            <person name="Li Q."/>
            <person name="Wang J."/>
            <person name="Zhang H."/>
            <person name="Yu L."/>
            <person name="Shigenobu S."/>
            <person name="Wang J."/>
            <person name="Liu J."/>
            <person name="Flicek P."/>
            <person name="Searle S."/>
            <person name="Wang J."/>
            <person name="Kuratani S."/>
            <person name="Yin Y."/>
            <person name="Aken B."/>
            <person name="Zhang G."/>
            <person name="Irie N."/>
        </authorList>
    </citation>
    <scope>NUCLEOTIDE SEQUENCE [LARGE SCALE GENOMIC DNA]</scope>
</reference>
<protein>
    <submittedName>
        <fullName evidence="2">Uncharacterized protein</fullName>
    </submittedName>
</protein>
<keyword evidence="3" id="KW-1185">Reference proteome</keyword>
<dbReference type="AlphaFoldDB" id="M7C9R7"/>
<organism evidence="2 3">
    <name type="scientific">Chelonia mydas</name>
    <name type="common">Green sea-turtle</name>
    <name type="synonym">Chelonia agassizi</name>
    <dbReference type="NCBI Taxonomy" id="8469"/>
    <lineage>
        <taxon>Eukaryota</taxon>
        <taxon>Metazoa</taxon>
        <taxon>Chordata</taxon>
        <taxon>Craniata</taxon>
        <taxon>Vertebrata</taxon>
        <taxon>Euteleostomi</taxon>
        <taxon>Archelosauria</taxon>
        <taxon>Testudinata</taxon>
        <taxon>Testudines</taxon>
        <taxon>Cryptodira</taxon>
        <taxon>Durocryptodira</taxon>
        <taxon>Americhelydia</taxon>
        <taxon>Chelonioidea</taxon>
        <taxon>Cheloniidae</taxon>
        <taxon>Chelonia</taxon>
    </lineage>
</organism>
<evidence type="ECO:0000313" key="2">
    <source>
        <dbReference type="EMBL" id="EMP41378.1"/>
    </source>
</evidence>
<feature type="region of interest" description="Disordered" evidence="1">
    <location>
        <begin position="199"/>
        <end position="221"/>
    </location>
</feature>
<accession>M7C9R7</accession>
<proteinExistence type="predicted"/>